<feature type="non-terminal residue" evidence="5">
    <location>
        <position position="62"/>
    </location>
</feature>
<keyword evidence="2" id="KW-0677">Repeat</keyword>
<accession>A0ABD0PXJ9</accession>
<proteinExistence type="predicted"/>
<dbReference type="Gene3D" id="2.60.40.60">
    <property type="entry name" value="Cadherins"/>
    <property type="match status" value="1"/>
</dbReference>
<evidence type="ECO:0000313" key="6">
    <source>
        <dbReference type="Proteomes" id="UP001529510"/>
    </source>
</evidence>
<dbReference type="AlphaFoldDB" id="A0ABD0PXJ9"/>
<dbReference type="PANTHER" id="PTHR24027:SF438">
    <property type="entry name" value="CADHERIN 23"/>
    <property type="match status" value="1"/>
</dbReference>
<dbReference type="EMBL" id="JAMKFB020000013">
    <property type="protein sequence ID" value="KAL0178520.1"/>
    <property type="molecule type" value="Genomic_DNA"/>
</dbReference>
<dbReference type="PROSITE" id="PS00232">
    <property type="entry name" value="CADHERIN_1"/>
    <property type="match status" value="1"/>
</dbReference>
<gene>
    <name evidence="5" type="ORF">M9458_027414</name>
</gene>
<dbReference type="InterPro" id="IPR039808">
    <property type="entry name" value="Cadherin"/>
</dbReference>
<dbReference type="GO" id="GO:0009653">
    <property type="term" value="P:anatomical structure morphogenesis"/>
    <property type="evidence" value="ECO:0007669"/>
    <property type="project" value="UniProtKB-ARBA"/>
</dbReference>
<evidence type="ECO:0008006" key="7">
    <source>
        <dbReference type="Google" id="ProtNLM"/>
    </source>
</evidence>
<reference evidence="5 6" key="1">
    <citation type="submission" date="2024-05" db="EMBL/GenBank/DDBJ databases">
        <title>Genome sequencing and assembly of Indian major carp, Cirrhinus mrigala (Hamilton, 1822).</title>
        <authorList>
            <person name="Mohindra V."/>
            <person name="Chowdhury L.M."/>
            <person name="Lal K."/>
            <person name="Jena J.K."/>
        </authorList>
    </citation>
    <scope>NUCLEOTIDE SEQUENCE [LARGE SCALE GENOMIC DNA]</scope>
    <source>
        <strain evidence="5">CM1030</strain>
        <tissue evidence="5">Blood</tissue>
    </source>
</reference>
<evidence type="ECO:0000256" key="2">
    <source>
        <dbReference type="ARBA" id="ARBA00022737"/>
    </source>
</evidence>
<keyword evidence="4" id="KW-0472">Membrane</keyword>
<evidence type="ECO:0000256" key="3">
    <source>
        <dbReference type="ARBA" id="ARBA00022837"/>
    </source>
</evidence>
<comment type="caution">
    <text evidence="5">The sequence shown here is derived from an EMBL/GenBank/DDBJ whole genome shotgun (WGS) entry which is preliminary data.</text>
</comment>
<feature type="non-terminal residue" evidence="5">
    <location>
        <position position="1"/>
    </location>
</feature>
<name>A0ABD0PXJ9_CIRMR</name>
<dbReference type="PANTHER" id="PTHR24027">
    <property type="entry name" value="CADHERIN-23"/>
    <property type="match status" value="1"/>
</dbReference>
<organism evidence="5 6">
    <name type="scientific">Cirrhinus mrigala</name>
    <name type="common">Mrigala</name>
    <dbReference type="NCBI Taxonomy" id="683832"/>
    <lineage>
        <taxon>Eukaryota</taxon>
        <taxon>Metazoa</taxon>
        <taxon>Chordata</taxon>
        <taxon>Craniata</taxon>
        <taxon>Vertebrata</taxon>
        <taxon>Euteleostomi</taxon>
        <taxon>Actinopterygii</taxon>
        <taxon>Neopterygii</taxon>
        <taxon>Teleostei</taxon>
        <taxon>Ostariophysi</taxon>
        <taxon>Cypriniformes</taxon>
        <taxon>Cyprinidae</taxon>
        <taxon>Labeoninae</taxon>
        <taxon>Labeonini</taxon>
        <taxon>Cirrhinus</taxon>
    </lineage>
</organism>
<protein>
    <recommendedName>
        <fullName evidence="7">Cadherin domain-containing protein</fullName>
    </recommendedName>
</protein>
<dbReference type="InterPro" id="IPR015919">
    <property type="entry name" value="Cadherin-like_sf"/>
</dbReference>
<dbReference type="GO" id="GO:0016020">
    <property type="term" value="C:membrane"/>
    <property type="evidence" value="ECO:0007669"/>
    <property type="project" value="UniProtKB-SubCell"/>
</dbReference>
<keyword evidence="3" id="KW-0106">Calcium</keyword>
<evidence type="ECO:0000313" key="5">
    <source>
        <dbReference type="EMBL" id="KAL0178520.1"/>
    </source>
</evidence>
<sequence length="62" mass="6861">WVRIIDENDNAPEFPEEEYVTELREGPNTVGAIIATVTAIDPDEELNGTIRYAISKGNLAQT</sequence>
<dbReference type="InterPro" id="IPR020894">
    <property type="entry name" value="Cadherin_CS"/>
</dbReference>
<evidence type="ECO:0000256" key="1">
    <source>
        <dbReference type="ARBA" id="ARBA00004370"/>
    </source>
</evidence>
<dbReference type="SUPFAM" id="SSF49313">
    <property type="entry name" value="Cadherin-like"/>
    <property type="match status" value="1"/>
</dbReference>
<comment type="subcellular location">
    <subcellularLocation>
        <location evidence="1">Membrane</location>
    </subcellularLocation>
</comment>
<evidence type="ECO:0000256" key="4">
    <source>
        <dbReference type="ARBA" id="ARBA00023136"/>
    </source>
</evidence>
<dbReference type="CDD" id="cd11304">
    <property type="entry name" value="Cadherin_repeat"/>
    <property type="match status" value="1"/>
</dbReference>
<keyword evidence="6" id="KW-1185">Reference proteome</keyword>
<dbReference type="Proteomes" id="UP001529510">
    <property type="component" value="Unassembled WGS sequence"/>
</dbReference>